<evidence type="ECO:0000256" key="4">
    <source>
        <dbReference type="ARBA" id="ARBA00022490"/>
    </source>
</evidence>
<comment type="catalytic activity">
    <reaction evidence="10 11">
        <text>UMP + ATP = UDP + ADP</text>
        <dbReference type="Rhea" id="RHEA:24400"/>
        <dbReference type="ChEBI" id="CHEBI:30616"/>
        <dbReference type="ChEBI" id="CHEBI:57865"/>
        <dbReference type="ChEBI" id="CHEBI:58223"/>
        <dbReference type="ChEBI" id="CHEBI:456216"/>
        <dbReference type="EC" id="2.7.4.22"/>
    </reaction>
</comment>
<evidence type="ECO:0000256" key="7">
    <source>
        <dbReference type="ARBA" id="ARBA00022777"/>
    </source>
</evidence>
<feature type="binding site" evidence="11">
    <location>
        <position position="56"/>
    </location>
    <ligand>
        <name>UMP</name>
        <dbReference type="ChEBI" id="CHEBI:57865"/>
    </ligand>
</feature>
<evidence type="ECO:0000256" key="9">
    <source>
        <dbReference type="ARBA" id="ARBA00022975"/>
    </source>
</evidence>
<dbReference type="InterPro" id="IPR001048">
    <property type="entry name" value="Asp/Glu/Uridylate_kinase"/>
</dbReference>
<dbReference type="HAMAP" id="MF_01220_B">
    <property type="entry name" value="PyrH_B"/>
    <property type="match status" value="1"/>
</dbReference>
<proteinExistence type="inferred from homology"/>
<accession>A0A084U4M7</accession>
<dbReference type="Pfam" id="PF00696">
    <property type="entry name" value="AA_kinase"/>
    <property type="match status" value="1"/>
</dbReference>
<dbReference type="PANTHER" id="PTHR42833">
    <property type="entry name" value="URIDYLATE KINASE"/>
    <property type="match status" value="1"/>
</dbReference>
<dbReference type="PANTHER" id="PTHR42833:SF4">
    <property type="entry name" value="URIDYLATE KINASE PUMPKIN, CHLOROPLASTIC"/>
    <property type="match status" value="1"/>
</dbReference>
<dbReference type="Gene3D" id="3.40.1160.10">
    <property type="entry name" value="Acetylglutamate kinase-like"/>
    <property type="match status" value="1"/>
</dbReference>
<dbReference type="GO" id="GO:0044210">
    <property type="term" value="P:'de novo' CTP biosynthetic process"/>
    <property type="evidence" value="ECO:0007669"/>
    <property type="project" value="UniProtKB-UniRule"/>
</dbReference>
<dbReference type="GO" id="GO:0006225">
    <property type="term" value="P:UDP biosynthetic process"/>
    <property type="evidence" value="ECO:0007669"/>
    <property type="project" value="TreeGrafter"/>
</dbReference>
<feature type="binding site" evidence="11">
    <location>
        <begin position="137"/>
        <end position="144"/>
    </location>
    <ligand>
        <name>UMP</name>
        <dbReference type="ChEBI" id="CHEBI:57865"/>
    </ligand>
</feature>
<evidence type="ECO:0000259" key="12">
    <source>
        <dbReference type="Pfam" id="PF00696"/>
    </source>
</evidence>
<keyword evidence="6 11" id="KW-0547">Nucleotide-binding</keyword>
<comment type="caution">
    <text evidence="13">The sequence shown here is derived from an EMBL/GenBank/DDBJ whole genome shotgun (WGS) entry which is preliminary data.</text>
</comment>
<comment type="caution">
    <text evidence="11">Lacks conserved residue(s) required for the propagation of feature annotation.</text>
</comment>
<evidence type="ECO:0000256" key="5">
    <source>
        <dbReference type="ARBA" id="ARBA00022679"/>
    </source>
</evidence>
<keyword evidence="7 11" id="KW-0418">Kinase</keyword>
<evidence type="ECO:0000256" key="8">
    <source>
        <dbReference type="ARBA" id="ARBA00022840"/>
    </source>
</evidence>
<dbReference type="SUPFAM" id="SSF53633">
    <property type="entry name" value="Carbamate kinase-like"/>
    <property type="match status" value="1"/>
</dbReference>
<dbReference type="RefSeq" id="WP_004024709.1">
    <property type="nucleotide sequence ID" value="NZ_AWQU01000047.1"/>
</dbReference>
<keyword evidence="4 11" id="KW-0963">Cytoplasm</keyword>
<dbReference type="Proteomes" id="UP000028523">
    <property type="component" value="Unassembled WGS sequence"/>
</dbReference>
<feature type="binding site" evidence="11">
    <location>
        <position position="76"/>
    </location>
    <ligand>
        <name>UMP</name>
        <dbReference type="ChEBI" id="CHEBI:57865"/>
    </ligand>
</feature>
<dbReference type="FunFam" id="3.40.1160.10:FF:000001">
    <property type="entry name" value="Uridylate kinase"/>
    <property type="match status" value="1"/>
</dbReference>
<dbReference type="GO" id="GO:0005524">
    <property type="term" value="F:ATP binding"/>
    <property type="evidence" value="ECO:0007669"/>
    <property type="project" value="UniProtKB-KW"/>
</dbReference>
<evidence type="ECO:0000313" key="14">
    <source>
        <dbReference type="Proteomes" id="UP000028523"/>
    </source>
</evidence>
<dbReference type="InterPro" id="IPR036393">
    <property type="entry name" value="AceGlu_kinase-like_sf"/>
</dbReference>
<keyword evidence="14" id="KW-1185">Reference proteome</keyword>
<dbReference type="InterPro" id="IPR011817">
    <property type="entry name" value="Uridylate_kinase"/>
</dbReference>
<evidence type="ECO:0000256" key="10">
    <source>
        <dbReference type="ARBA" id="ARBA00047767"/>
    </source>
</evidence>
<feature type="binding site" evidence="11">
    <location>
        <position position="174"/>
    </location>
    <ligand>
        <name>ATP</name>
        <dbReference type="ChEBI" id="CHEBI:30616"/>
    </ligand>
</feature>
<comment type="similarity">
    <text evidence="3 11">Belongs to the UMP kinase family.</text>
</comment>
<evidence type="ECO:0000256" key="1">
    <source>
        <dbReference type="ARBA" id="ARBA00004496"/>
    </source>
</evidence>
<comment type="subunit">
    <text evidence="11">Homohexamer.</text>
</comment>
<evidence type="ECO:0000256" key="2">
    <source>
        <dbReference type="ARBA" id="ARBA00004791"/>
    </source>
</evidence>
<evidence type="ECO:0000256" key="6">
    <source>
        <dbReference type="ARBA" id="ARBA00022741"/>
    </source>
</evidence>
<feature type="binding site" evidence="11">
    <location>
        <position position="61"/>
    </location>
    <ligand>
        <name>ATP</name>
        <dbReference type="ChEBI" id="CHEBI:30616"/>
    </ligand>
</feature>
<evidence type="ECO:0000313" key="13">
    <source>
        <dbReference type="EMBL" id="KFB07913.1"/>
    </source>
</evidence>
<feature type="binding site" evidence="11">
    <location>
        <position position="57"/>
    </location>
    <ligand>
        <name>ATP</name>
        <dbReference type="ChEBI" id="CHEBI:30616"/>
    </ligand>
</feature>
<feature type="binding site" evidence="11">
    <location>
        <begin position="14"/>
        <end position="17"/>
    </location>
    <ligand>
        <name>ATP</name>
        <dbReference type="ChEBI" id="CHEBI:30616"/>
    </ligand>
</feature>
<keyword evidence="5 11" id="KW-0808">Transferase</keyword>
<dbReference type="InterPro" id="IPR015963">
    <property type="entry name" value="Uridylate_kinase_bac"/>
</dbReference>
<reference evidence="13 14" key="1">
    <citation type="journal article" date="2014" name="PLoS ONE">
        <title>Reduction of Hydrogen Peroxide Accumulation and Toxicity by a Catalase from Mycoplasma iowae.</title>
        <authorList>
            <person name="Pritchard R.E."/>
            <person name="Prassinos A.J."/>
            <person name="Osborne J.D."/>
            <person name="Raviv Z."/>
            <person name="Balish M.F."/>
        </authorList>
    </citation>
    <scope>NUCLEOTIDE SEQUENCE [LARGE SCALE GENOMIC DNA]</scope>
    <source>
        <strain evidence="13 14">DK-CPA</strain>
    </source>
</reference>
<dbReference type="NCBIfam" id="TIGR02075">
    <property type="entry name" value="pyrH_bact"/>
    <property type="match status" value="1"/>
</dbReference>
<keyword evidence="8 11" id="KW-0067">ATP-binding</keyword>
<keyword evidence="9 11" id="KW-0665">Pyrimidine biosynthesis</keyword>
<dbReference type="PIRSF" id="PIRSF005650">
    <property type="entry name" value="Uridylate_kin"/>
    <property type="match status" value="1"/>
</dbReference>
<dbReference type="GO" id="GO:0033862">
    <property type="term" value="F:UMP kinase activity"/>
    <property type="evidence" value="ECO:0007669"/>
    <property type="project" value="UniProtKB-EC"/>
</dbReference>
<feature type="binding site" evidence="11">
    <location>
        <position position="165"/>
    </location>
    <ligand>
        <name>ATP</name>
        <dbReference type="ChEBI" id="CHEBI:30616"/>
    </ligand>
</feature>
<dbReference type="CDD" id="cd04254">
    <property type="entry name" value="AAK_UMPK-PyrH-Ec"/>
    <property type="match status" value="1"/>
</dbReference>
<evidence type="ECO:0000256" key="3">
    <source>
        <dbReference type="ARBA" id="ARBA00007614"/>
    </source>
</evidence>
<dbReference type="UniPathway" id="UPA00159">
    <property type="reaction ID" value="UER00275"/>
</dbReference>
<comment type="pathway">
    <text evidence="2 11">Pyrimidine metabolism; CTP biosynthesis via de novo pathway; UDP from UMP (UMPK route): step 1/1.</text>
</comment>
<dbReference type="GO" id="GO:0005737">
    <property type="term" value="C:cytoplasm"/>
    <property type="evidence" value="ECO:0007669"/>
    <property type="project" value="UniProtKB-SubCell"/>
</dbReference>
<name>A0A084U4M7_MALIO</name>
<feature type="domain" description="Aspartate/glutamate/uridylate kinase" evidence="12">
    <location>
        <begin position="10"/>
        <end position="218"/>
    </location>
</feature>
<comment type="activity regulation">
    <text evidence="11">Inhibited by UTP.</text>
</comment>
<organism evidence="13 14">
    <name type="scientific">Malacoplasma iowae DK-CPA</name>
    <dbReference type="NCBI Taxonomy" id="1394179"/>
    <lineage>
        <taxon>Bacteria</taxon>
        <taxon>Bacillati</taxon>
        <taxon>Mycoplasmatota</taxon>
        <taxon>Mycoplasmoidales</taxon>
        <taxon>Mycoplasmoidaceae</taxon>
        <taxon>Malacoplasma</taxon>
    </lineage>
</organism>
<sequence>MNSTQTKKQTIMLKLSGASLKDGDSDNPISFDVLQHLAEQVKLLTPYYNIAIVLGGGNIWRGKIVKEINMERHQADYMGMLATVINSIALESAFKNNGIKTKVYSKLEITKVCDDYLIRNVLNDLENGVVTILAGGTGSPFFTTDTGSAIAAIEIKADAILMGKNDVDGVYSDDPKVNPNAIFYPKLTYDDLFVKDLKVMDATAISLCKEYKISLIVFKINEKWSIIKTLKKENKFTLIN</sequence>
<evidence type="ECO:0000256" key="11">
    <source>
        <dbReference type="HAMAP-Rule" id="MF_01220"/>
    </source>
</evidence>
<gene>
    <name evidence="11 13" type="primary">pyrH</name>
    <name evidence="13" type="ORF">P271_778</name>
</gene>
<protein>
    <recommendedName>
        <fullName evidence="11">Uridylate kinase</fullName>
        <shortName evidence="11">UK</shortName>
        <ecNumber evidence="11">2.7.4.22</ecNumber>
    </recommendedName>
    <alternativeName>
        <fullName evidence="11">Uridine monophosphate kinase</fullName>
        <shortName evidence="11">UMP kinase</shortName>
        <shortName evidence="11">UMPK</shortName>
    </alternativeName>
</protein>
<comment type="function">
    <text evidence="11">Catalyzes the reversible phosphorylation of UMP to UDP.</text>
</comment>
<dbReference type="EMBL" id="AWQU01000047">
    <property type="protein sequence ID" value="KFB07913.1"/>
    <property type="molecule type" value="Genomic_DNA"/>
</dbReference>
<dbReference type="AlphaFoldDB" id="A0A084U4M7"/>
<feature type="binding site" evidence="11">
    <location>
        <position position="171"/>
    </location>
    <ligand>
        <name>ATP</name>
        <dbReference type="ChEBI" id="CHEBI:30616"/>
    </ligand>
</feature>
<dbReference type="EC" id="2.7.4.22" evidence="11"/>
<comment type="subcellular location">
    <subcellularLocation>
        <location evidence="1 11">Cytoplasm</location>
    </subcellularLocation>
</comment>